<dbReference type="Proteomes" id="UP000184206">
    <property type="component" value="Unassembled WGS sequence"/>
</dbReference>
<proteinExistence type="predicted"/>
<reference evidence="2 3" key="1">
    <citation type="submission" date="2016-11" db="EMBL/GenBank/DDBJ databases">
        <authorList>
            <person name="Jaros S."/>
            <person name="Januszkiewicz K."/>
            <person name="Wedrychowicz H."/>
        </authorList>
    </citation>
    <scope>NUCLEOTIDE SEQUENCE [LARGE SCALE GENOMIC DNA]</scope>
    <source>
        <strain evidence="2 3">DSM 16010</strain>
    </source>
</reference>
<dbReference type="OrthoDB" id="2390187at2"/>
<protein>
    <submittedName>
        <fullName evidence="2">Uncharacterized protein</fullName>
    </submittedName>
</protein>
<gene>
    <name evidence="2" type="ORF">SAMN02745189_02199</name>
</gene>
<name>A0A1M7IYJ6_9BACL</name>
<accession>A0A1M7IYJ6</accession>
<evidence type="ECO:0000313" key="2">
    <source>
        <dbReference type="EMBL" id="SHM45765.1"/>
    </source>
</evidence>
<keyword evidence="1" id="KW-0812">Transmembrane</keyword>
<organism evidence="2 3">
    <name type="scientific">Lacicoccus alkaliphilus DSM 16010</name>
    <dbReference type="NCBI Taxonomy" id="1123231"/>
    <lineage>
        <taxon>Bacteria</taxon>
        <taxon>Bacillati</taxon>
        <taxon>Bacillota</taxon>
        <taxon>Bacilli</taxon>
        <taxon>Bacillales</taxon>
        <taxon>Salinicoccaceae</taxon>
        <taxon>Lacicoccus</taxon>
    </lineage>
</organism>
<keyword evidence="1" id="KW-0472">Membrane</keyword>
<dbReference type="STRING" id="1123231.SAMN02745189_02199"/>
<dbReference type="EMBL" id="FRCF01000011">
    <property type="protein sequence ID" value="SHM45765.1"/>
    <property type="molecule type" value="Genomic_DNA"/>
</dbReference>
<feature type="transmembrane region" description="Helical" evidence="1">
    <location>
        <begin position="6"/>
        <end position="26"/>
    </location>
</feature>
<evidence type="ECO:0000313" key="3">
    <source>
        <dbReference type="Proteomes" id="UP000184206"/>
    </source>
</evidence>
<keyword evidence="1" id="KW-1133">Transmembrane helix</keyword>
<keyword evidence="3" id="KW-1185">Reference proteome</keyword>
<sequence length="91" mass="10173">MTNQNTMKYVISALLGVGLFGFLYIIMEVITFYTFPRMLGSVAVALIGGGAIGTILQRLPDEGEKNTWKYYTVCFTVMAIIAFIYIRLVGY</sequence>
<feature type="transmembrane region" description="Helical" evidence="1">
    <location>
        <begin position="68"/>
        <end position="88"/>
    </location>
</feature>
<dbReference type="RefSeq" id="WP_072710615.1">
    <property type="nucleotide sequence ID" value="NZ_FRCF01000011.1"/>
</dbReference>
<evidence type="ECO:0000256" key="1">
    <source>
        <dbReference type="SAM" id="Phobius"/>
    </source>
</evidence>
<feature type="transmembrane region" description="Helical" evidence="1">
    <location>
        <begin position="38"/>
        <end position="56"/>
    </location>
</feature>
<dbReference type="AlphaFoldDB" id="A0A1M7IYJ6"/>